<dbReference type="PANTHER" id="PTHR45036">
    <property type="entry name" value="METHYLTRANSFERASE LIKE 7B"/>
    <property type="match status" value="1"/>
</dbReference>
<reference evidence="3" key="2">
    <citation type="submission" date="2025-08" db="UniProtKB">
        <authorList>
            <consortium name="Ensembl"/>
        </authorList>
    </citation>
    <scope>IDENTIFICATION</scope>
</reference>
<protein>
    <submittedName>
        <fullName evidence="3">Methyltransferase-like protein 7A</fullName>
    </submittedName>
</protein>
<evidence type="ECO:0000259" key="2">
    <source>
        <dbReference type="Pfam" id="PF08241"/>
    </source>
</evidence>
<dbReference type="Pfam" id="PF08241">
    <property type="entry name" value="Methyltransf_11"/>
    <property type="match status" value="1"/>
</dbReference>
<evidence type="ECO:0000256" key="1">
    <source>
        <dbReference type="SAM" id="SignalP"/>
    </source>
</evidence>
<dbReference type="RefSeq" id="XP_028566789.1">
    <property type="nucleotide sequence ID" value="XM_028710956.1"/>
</dbReference>
<dbReference type="InterPro" id="IPR052356">
    <property type="entry name" value="Thiol_S-MT"/>
</dbReference>
<name>A0A670I9V0_PODMU</name>
<gene>
    <name evidence="3" type="primary">LOC114587042</name>
</gene>
<keyword evidence="1" id="KW-0732">Signal</keyword>
<evidence type="ECO:0000313" key="4">
    <source>
        <dbReference type="Proteomes" id="UP000472272"/>
    </source>
</evidence>
<dbReference type="Ensembl" id="ENSPMRT00000009249.1">
    <property type="protein sequence ID" value="ENSPMRP00000008655.1"/>
    <property type="gene ID" value="ENSPMRG00000005849.1"/>
</dbReference>
<feature type="domain" description="Methyltransferase type 11" evidence="2">
    <location>
        <begin position="76"/>
        <end position="173"/>
    </location>
</feature>
<reference evidence="3" key="3">
    <citation type="submission" date="2025-09" db="UniProtKB">
        <authorList>
            <consortium name="Ensembl"/>
        </authorList>
    </citation>
    <scope>IDENTIFICATION</scope>
</reference>
<dbReference type="InterPro" id="IPR029063">
    <property type="entry name" value="SAM-dependent_MTases_sf"/>
</dbReference>
<dbReference type="OrthoDB" id="416496at2759"/>
<dbReference type="Gene3D" id="3.40.50.150">
    <property type="entry name" value="Vaccinia Virus protein VP39"/>
    <property type="match status" value="1"/>
</dbReference>
<dbReference type="GeneID" id="114587042"/>
<evidence type="ECO:0000313" key="3">
    <source>
        <dbReference type="Ensembl" id="ENSPMRP00000008655.1"/>
    </source>
</evidence>
<sequence length="245" mass="27983">MATALVFCLRLCLQLLALPIYVLSYLGVWQPYCKKIFPAFMEKFAPSYNKKMSRQKQELFRNLLEFAGPSGQLRLLEIGTGTGSNFQFFPANCRVTCTDPNPHFQRSLAKSMAQNQHLQFDSFLVTPAENLQEVADSSVDVVVSTLVLCSVRDMQSVLSEVCRVLKPGGAFYFLEHVAADHSSWCYFWQQVLFPTWKLLFDGCCLTREIWSVLDKANFSDVKLQHIYVPLHWTPIQPHIIGYAVK</sequence>
<dbReference type="AlphaFoldDB" id="A0A670I9V0"/>
<dbReference type="GeneTree" id="ENSGT00940000154786"/>
<dbReference type="SUPFAM" id="SSF53335">
    <property type="entry name" value="S-adenosyl-L-methionine-dependent methyltransferases"/>
    <property type="match status" value="1"/>
</dbReference>
<keyword evidence="4" id="KW-1185">Reference proteome</keyword>
<dbReference type="OMA" id="ALSTWTM"/>
<proteinExistence type="predicted"/>
<reference evidence="3 4" key="1">
    <citation type="journal article" date="2019" name="Proc. Natl. Acad. Sci. U.S.A.">
        <title>Regulatory changes in pterin and carotenoid genes underlie balanced color polymorphisms in the wall lizard.</title>
        <authorList>
            <person name="Andrade P."/>
            <person name="Pinho C."/>
            <person name="Perez I de Lanuza G."/>
            <person name="Afonso S."/>
            <person name="Brejcha J."/>
            <person name="Rubin C.J."/>
            <person name="Wallerman O."/>
            <person name="Pereira P."/>
            <person name="Sabatino S.J."/>
            <person name="Bellati A."/>
            <person name="Pellitteri-Rosa D."/>
            <person name="Bosakova Z."/>
            <person name="Bunikis I."/>
            <person name="Carretero M.A."/>
            <person name="Feiner N."/>
            <person name="Marsik P."/>
            <person name="Pauperio F."/>
            <person name="Salvi D."/>
            <person name="Soler L."/>
            <person name="While G.M."/>
            <person name="Uller T."/>
            <person name="Font E."/>
            <person name="Andersson L."/>
            <person name="Carneiro M."/>
        </authorList>
    </citation>
    <scope>NUCLEOTIDE SEQUENCE</scope>
</reference>
<dbReference type="GO" id="GO:0008757">
    <property type="term" value="F:S-adenosylmethionine-dependent methyltransferase activity"/>
    <property type="evidence" value="ECO:0007669"/>
    <property type="project" value="InterPro"/>
</dbReference>
<accession>A0A670I9V0</accession>
<dbReference type="Proteomes" id="UP000472272">
    <property type="component" value="Chromosome 2"/>
</dbReference>
<dbReference type="InterPro" id="IPR013216">
    <property type="entry name" value="Methyltransf_11"/>
</dbReference>
<feature type="chain" id="PRO_5025382422" evidence="1">
    <location>
        <begin position="18"/>
        <end position="245"/>
    </location>
</feature>
<dbReference type="PANTHER" id="PTHR45036:SF1">
    <property type="entry name" value="METHYLTRANSFERASE LIKE 7A"/>
    <property type="match status" value="1"/>
</dbReference>
<dbReference type="CDD" id="cd02440">
    <property type="entry name" value="AdoMet_MTases"/>
    <property type="match status" value="1"/>
</dbReference>
<feature type="signal peptide" evidence="1">
    <location>
        <begin position="1"/>
        <end position="17"/>
    </location>
</feature>
<organism evidence="3 4">
    <name type="scientific">Podarcis muralis</name>
    <name type="common">Wall lizard</name>
    <name type="synonym">Lacerta muralis</name>
    <dbReference type="NCBI Taxonomy" id="64176"/>
    <lineage>
        <taxon>Eukaryota</taxon>
        <taxon>Metazoa</taxon>
        <taxon>Chordata</taxon>
        <taxon>Craniata</taxon>
        <taxon>Vertebrata</taxon>
        <taxon>Euteleostomi</taxon>
        <taxon>Lepidosauria</taxon>
        <taxon>Squamata</taxon>
        <taxon>Bifurcata</taxon>
        <taxon>Unidentata</taxon>
        <taxon>Episquamata</taxon>
        <taxon>Laterata</taxon>
        <taxon>Lacertibaenia</taxon>
        <taxon>Lacertidae</taxon>
        <taxon>Podarcis</taxon>
    </lineage>
</organism>
<dbReference type="KEGG" id="pmua:114587042"/>